<name>A0ABW6IAJ2_9CYAN</name>
<evidence type="ECO:0000256" key="2">
    <source>
        <dbReference type="ARBA" id="ARBA00022727"/>
    </source>
</evidence>
<comment type="function">
    <text evidence="5">Catalyzes the reversible transfer of the terminal phosphate group between ATP and AMP. Plays an important role in cellular energy homeostasis and in adenine nucleotide metabolism.</text>
</comment>
<dbReference type="Gene3D" id="3.40.50.300">
    <property type="entry name" value="P-loop containing nucleotide triphosphate hydrolases"/>
    <property type="match status" value="1"/>
</dbReference>
<comment type="caution">
    <text evidence="5">Lacks conserved residue(s) required for the propagation of feature annotation.</text>
</comment>
<feature type="binding site" evidence="5">
    <location>
        <position position="127"/>
    </location>
    <ligand>
        <name>ATP</name>
        <dbReference type="ChEBI" id="CHEBI:30616"/>
    </ligand>
</feature>
<dbReference type="InterPro" id="IPR027417">
    <property type="entry name" value="P-loop_NTPase"/>
</dbReference>
<feature type="binding site" evidence="5">
    <location>
        <position position="168"/>
    </location>
    <ligand>
        <name>ATP</name>
        <dbReference type="ChEBI" id="CHEBI:30616"/>
    </ligand>
</feature>
<comment type="domain">
    <text evidence="5">Consists of three domains, a large central CORE domain and two small peripheral domains, NMPbind and LID, which undergo movements during catalysis. The LID domain closes over the site of phosphoryl transfer upon ATP binding. Assembling and dissambling the active center during each catalytic cycle provides an effective means to prevent ATP hydrolysis.</text>
</comment>
<feature type="binding site" evidence="5">
    <location>
        <position position="36"/>
    </location>
    <ligand>
        <name>AMP</name>
        <dbReference type="ChEBI" id="CHEBI:456215"/>
    </ligand>
</feature>
<evidence type="ECO:0000256" key="7">
    <source>
        <dbReference type="RuleBase" id="RU003331"/>
    </source>
</evidence>
<dbReference type="InterPro" id="IPR033690">
    <property type="entry name" value="Adenylat_kinase_CS"/>
</dbReference>
<keyword evidence="9" id="KW-1185">Reference proteome</keyword>
<dbReference type="Proteomes" id="UP001600165">
    <property type="component" value="Unassembled WGS sequence"/>
</dbReference>
<proteinExistence type="inferred from homology"/>
<feature type="binding site" evidence="5">
    <location>
        <position position="92"/>
    </location>
    <ligand>
        <name>AMP</name>
        <dbReference type="ChEBI" id="CHEBI:456215"/>
    </ligand>
</feature>
<feature type="binding site" evidence="5">
    <location>
        <position position="31"/>
    </location>
    <ligand>
        <name>AMP</name>
        <dbReference type="ChEBI" id="CHEBI:456215"/>
    </ligand>
</feature>
<dbReference type="NCBIfam" id="NF011100">
    <property type="entry name" value="PRK14527.1"/>
    <property type="match status" value="1"/>
</dbReference>
<dbReference type="PRINTS" id="PR00094">
    <property type="entry name" value="ADENYLTKNASE"/>
</dbReference>
<evidence type="ECO:0000256" key="1">
    <source>
        <dbReference type="ARBA" id="ARBA00022679"/>
    </source>
</evidence>
<dbReference type="PANTHER" id="PTHR23359">
    <property type="entry name" value="NUCLEOTIDE KINASE"/>
    <property type="match status" value="1"/>
</dbReference>
<dbReference type="CDD" id="cd01428">
    <property type="entry name" value="ADK"/>
    <property type="match status" value="1"/>
</dbReference>
<sequence>MRLVLLGGPGAGKGTQAQLLQKTWQISWISTGDLLRQEIGAGTDLGDQVKATVERGELVADETMITLMRQRLQQPDAIAGWLLDGYPRTAFQAEELDFLLDDIGQKLDRAIWLEVPQTVLMARSLERSRSDDHPDAIARRIELFYQQTLPMLDYYDYRQKLLRIDGDQPPEQVWQSLQQALNP</sequence>
<dbReference type="GO" id="GO:0004017">
    <property type="term" value="F:AMP kinase activity"/>
    <property type="evidence" value="ECO:0007669"/>
    <property type="project" value="UniProtKB-EC"/>
</dbReference>
<dbReference type="PROSITE" id="PS00113">
    <property type="entry name" value="ADENYLATE_KINASE"/>
    <property type="match status" value="1"/>
</dbReference>
<reference evidence="8 9" key="1">
    <citation type="submission" date="2024-10" db="EMBL/GenBank/DDBJ databases">
        <authorList>
            <person name="Ratan Roy A."/>
            <person name="Morales Sandoval P.H."/>
            <person name="De Los Santos Villalobos S."/>
            <person name="Chakraborty S."/>
            <person name="Mukherjee J."/>
        </authorList>
    </citation>
    <scope>NUCLEOTIDE SEQUENCE [LARGE SCALE GENOMIC DNA]</scope>
    <source>
        <strain evidence="8 9">S1</strain>
    </source>
</reference>
<feature type="binding site" evidence="5">
    <location>
        <position position="140"/>
    </location>
    <ligand>
        <name>AMP</name>
        <dbReference type="ChEBI" id="CHEBI:456215"/>
    </ligand>
</feature>
<gene>
    <name evidence="5" type="primary">adk</name>
    <name evidence="8" type="ORF">ACFVKH_02715</name>
</gene>
<organism evidence="8 9">
    <name type="scientific">Almyronema epifaneia S1</name>
    <dbReference type="NCBI Taxonomy" id="2991925"/>
    <lineage>
        <taxon>Bacteria</taxon>
        <taxon>Bacillati</taxon>
        <taxon>Cyanobacteriota</taxon>
        <taxon>Cyanophyceae</taxon>
        <taxon>Nodosilineales</taxon>
        <taxon>Nodosilineaceae</taxon>
        <taxon>Almyronema</taxon>
        <taxon>Almyronema epifaneia</taxon>
    </lineage>
</organism>
<comment type="similarity">
    <text evidence="5 6">Belongs to the adenylate kinase family.</text>
</comment>
<comment type="catalytic activity">
    <reaction evidence="5 7">
        <text>AMP + ATP = 2 ADP</text>
        <dbReference type="Rhea" id="RHEA:12973"/>
        <dbReference type="ChEBI" id="CHEBI:30616"/>
        <dbReference type="ChEBI" id="CHEBI:456215"/>
        <dbReference type="ChEBI" id="CHEBI:456216"/>
        <dbReference type="EC" id="2.7.4.3"/>
    </reaction>
</comment>
<dbReference type="NCBIfam" id="NF011104">
    <property type="entry name" value="PRK14531.1"/>
    <property type="match status" value="1"/>
</dbReference>
<evidence type="ECO:0000256" key="5">
    <source>
        <dbReference type="HAMAP-Rule" id="MF_00235"/>
    </source>
</evidence>
<feature type="binding site" evidence="5">
    <location>
        <begin position="57"/>
        <end position="59"/>
    </location>
    <ligand>
        <name>AMP</name>
        <dbReference type="ChEBI" id="CHEBI:456215"/>
    </ligand>
</feature>
<keyword evidence="5 7" id="KW-0067">ATP-binding</keyword>
<evidence type="ECO:0000256" key="6">
    <source>
        <dbReference type="RuleBase" id="RU003330"/>
    </source>
</evidence>
<feature type="region of interest" description="NMP" evidence="5">
    <location>
        <begin position="30"/>
        <end position="59"/>
    </location>
</feature>
<keyword evidence="3 5" id="KW-0547">Nucleotide-binding</keyword>
<feature type="binding site" evidence="5">
    <location>
        <begin position="85"/>
        <end position="88"/>
    </location>
    <ligand>
        <name>AMP</name>
        <dbReference type="ChEBI" id="CHEBI:456215"/>
    </ligand>
</feature>
<dbReference type="InterPro" id="IPR000850">
    <property type="entry name" value="Adenylat/UMP-CMP_kin"/>
</dbReference>
<comment type="caution">
    <text evidence="8">The sequence shown here is derived from an EMBL/GenBank/DDBJ whole genome shotgun (WGS) entry which is preliminary data.</text>
</comment>
<dbReference type="NCBIfam" id="NF001381">
    <property type="entry name" value="PRK00279.1-3"/>
    <property type="match status" value="1"/>
</dbReference>
<accession>A0ABW6IAJ2</accession>
<comment type="subunit">
    <text evidence="5 7">Monomer.</text>
</comment>
<dbReference type="EC" id="2.7.4.3" evidence="5 7"/>
<keyword evidence="4 5" id="KW-0418">Kinase</keyword>
<evidence type="ECO:0000256" key="3">
    <source>
        <dbReference type="ARBA" id="ARBA00022741"/>
    </source>
</evidence>
<evidence type="ECO:0000256" key="4">
    <source>
        <dbReference type="ARBA" id="ARBA00022777"/>
    </source>
</evidence>
<comment type="subcellular location">
    <subcellularLocation>
        <location evidence="5 7">Cytoplasm</location>
    </subcellularLocation>
</comment>
<dbReference type="RefSeq" id="WP_377961281.1">
    <property type="nucleotide sequence ID" value="NZ_JBHZOL010000020.1"/>
</dbReference>
<evidence type="ECO:0000313" key="9">
    <source>
        <dbReference type="Proteomes" id="UP001600165"/>
    </source>
</evidence>
<keyword evidence="5" id="KW-0963">Cytoplasm</keyword>
<dbReference type="EMBL" id="JBHZOL010000020">
    <property type="protein sequence ID" value="MFE4105173.1"/>
    <property type="molecule type" value="Genomic_DNA"/>
</dbReference>
<protein>
    <recommendedName>
        <fullName evidence="5 7">Adenylate kinase</fullName>
        <shortName evidence="5">AK</shortName>
        <ecNumber evidence="5 7">2.7.4.3</ecNumber>
    </recommendedName>
    <alternativeName>
        <fullName evidence="5">ATP-AMP transphosphorylase</fullName>
    </alternativeName>
    <alternativeName>
        <fullName evidence="5">ATP:AMP phosphotransferase</fullName>
    </alternativeName>
    <alternativeName>
        <fullName evidence="5">Adenylate monophosphate kinase</fullName>
    </alternativeName>
</protein>
<feature type="binding site" evidence="5">
    <location>
        <begin position="10"/>
        <end position="15"/>
    </location>
    <ligand>
        <name>ATP</name>
        <dbReference type="ChEBI" id="CHEBI:30616"/>
    </ligand>
</feature>
<keyword evidence="2 5" id="KW-0545">Nucleotide biosynthesis</keyword>
<keyword evidence="1 5" id="KW-0808">Transferase</keyword>
<dbReference type="SUPFAM" id="SSF52540">
    <property type="entry name" value="P-loop containing nucleoside triphosphate hydrolases"/>
    <property type="match status" value="1"/>
</dbReference>
<dbReference type="HAMAP" id="MF_00235">
    <property type="entry name" value="Adenylate_kinase_Adk"/>
    <property type="match status" value="1"/>
</dbReference>
<dbReference type="Pfam" id="PF00406">
    <property type="entry name" value="ADK"/>
    <property type="match status" value="1"/>
</dbReference>
<evidence type="ECO:0000313" key="8">
    <source>
        <dbReference type="EMBL" id="MFE4105173.1"/>
    </source>
</evidence>
<comment type="pathway">
    <text evidence="5">Purine metabolism; AMP biosynthesis via salvage pathway; AMP from ADP: step 1/1.</text>
</comment>
<feature type="binding site" evidence="5">
    <location>
        <position position="129"/>
    </location>
    <ligand>
        <name>AMP</name>
        <dbReference type="ChEBI" id="CHEBI:456215"/>
    </ligand>
</feature>